<protein>
    <recommendedName>
        <fullName evidence="2">Lipoprotein</fullName>
    </recommendedName>
</protein>
<dbReference type="AlphaFoldDB" id="A0A1B6L4W4"/>
<evidence type="ECO:0008006" key="2">
    <source>
        <dbReference type="Google" id="ProtNLM"/>
    </source>
</evidence>
<dbReference type="EMBL" id="GEBQ01021214">
    <property type="protein sequence ID" value="JAT18763.1"/>
    <property type="molecule type" value="Transcribed_RNA"/>
</dbReference>
<sequence length="120" mass="13706">MNKIFRHLRGTCYFLFCSCAPKVRNQSSAMFHEEIYLVHDDNIDISFVQSESARLSFDIDYLLESESKERKGLEKGISSKPTDFQDENFTTLGSNPFNVLSLVHEENVSLTFMSGGARKI</sequence>
<accession>A0A1B6L4W4</accession>
<evidence type="ECO:0000313" key="1">
    <source>
        <dbReference type="EMBL" id="JAT18763.1"/>
    </source>
</evidence>
<proteinExistence type="predicted"/>
<gene>
    <name evidence="1" type="ORF">g.549</name>
</gene>
<reference evidence="1" key="1">
    <citation type="submission" date="2015-11" db="EMBL/GenBank/DDBJ databases">
        <title>De novo transcriptome assembly of four potential Pierce s Disease insect vectors from Arizona vineyards.</title>
        <authorList>
            <person name="Tassone E.E."/>
        </authorList>
    </citation>
    <scope>NUCLEOTIDE SEQUENCE</scope>
</reference>
<name>A0A1B6L4W4_9HEMI</name>
<organism evidence="1">
    <name type="scientific">Graphocephala atropunctata</name>
    <dbReference type="NCBI Taxonomy" id="36148"/>
    <lineage>
        <taxon>Eukaryota</taxon>
        <taxon>Metazoa</taxon>
        <taxon>Ecdysozoa</taxon>
        <taxon>Arthropoda</taxon>
        <taxon>Hexapoda</taxon>
        <taxon>Insecta</taxon>
        <taxon>Pterygota</taxon>
        <taxon>Neoptera</taxon>
        <taxon>Paraneoptera</taxon>
        <taxon>Hemiptera</taxon>
        <taxon>Auchenorrhyncha</taxon>
        <taxon>Membracoidea</taxon>
        <taxon>Cicadellidae</taxon>
        <taxon>Cicadellinae</taxon>
        <taxon>Cicadellini</taxon>
        <taxon>Graphocephala</taxon>
    </lineage>
</organism>